<keyword evidence="1" id="KW-0479">Metal-binding</keyword>
<evidence type="ECO:0000313" key="7">
    <source>
        <dbReference type="Proteomes" id="UP000662747"/>
    </source>
</evidence>
<dbReference type="SUPFAM" id="SSF57716">
    <property type="entry name" value="Glucocorticoid receptor-like (DNA-binding domain)"/>
    <property type="match status" value="1"/>
</dbReference>
<gene>
    <name evidence="6" type="ORF">JY651_44120</name>
</gene>
<dbReference type="InterPro" id="IPR000962">
    <property type="entry name" value="Znf_DskA_TraR"/>
</dbReference>
<sequence>MDMLAREAQEALRQRSQRLRARAGASAKVVEDGAAGLTDSELRELDDIEEALARIDEGEFGRCARCGGAIGRHRLRAVPEARHCITCSAEVVR</sequence>
<dbReference type="Gene3D" id="1.20.120.910">
    <property type="entry name" value="DksA, coiled-coil domain"/>
    <property type="match status" value="1"/>
</dbReference>
<dbReference type="RefSeq" id="WP_206730033.1">
    <property type="nucleotide sequence ID" value="NZ_CP071090.1"/>
</dbReference>
<feature type="domain" description="Zinc finger DksA/TraR C4-type" evidence="5">
    <location>
        <begin position="58"/>
        <end position="87"/>
    </location>
</feature>
<dbReference type="PANTHER" id="PTHR33823:SF4">
    <property type="entry name" value="GENERAL STRESS PROTEIN 16O"/>
    <property type="match status" value="1"/>
</dbReference>
<dbReference type="PANTHER" id="PTHR33823">
    <property type="entry name" value="RNA POLYMERASE-BINDING TRANSCRIPTION FACTOR DKSA-RELATED"/>
    <property type="match status" value="1"/>
</dbReference>
<reference evidence="6 7" key="1">
    <citation type="submission" date="2021-02" db="EMBL/GenBank/DDBJ databases">
        <title>De Novo genome assembly of isolated myxobacteria.</title>
        <authorList>
            <person name="Stevens D.C."/>
        </authorList>
    </citation>
    <scope>NUCLEOTIDE SEQUENCE [LARGE SCALE GENOMIC DNA]</scope>
    <source>
        <strain evidence="7">SCPEA02</strain>
    </source>
</reference>
<organism evidence="6 7">
    <name type="scientific">Pyxidicoccus parkwayensis</name>
    <dbReference type="NCBI Taxonomy" id="2813578"/>
    <lineage>
        <taxon>Bacteria</taxon>
        <taxon>Pseudomonadati</taxon>
        <taxon>Myxococcota</taxon>
        <taxon>Myxococcia</taxon>
        <taxon>Myxococcales</taxon>
        <taxon>Cystobacterineae</taxon>
        <taxon>Myxococcaceae</taxon>
        <taxon>Pyxidicoccus</taxon>
    </lineage>
</organism>
<proteinExistence type="predicted"/>
<keyword evidence="3" id="KW-0862">Zinc</keyword>
<accession>A0ABX7PDN0</accession>
<evidence type="ECO:0000256" key="3">
    <source>
        <dbReference type="ARBA" id="ARBA00022833"/>
    </source>
</evidence>
<dbReference type="Proteomes" id="UP000662747">
    <property type="component" value="Chromosome"/>
</dbReference>
<feature type="zinc finger region" description="dksA C4-type" evidence="4">
    <location>
        <begin position="63"/>
        <end position="87"/>
    </location>
</feature>
<dbReference type="PROSITE" id="PS51128">
    <property type="entry name" value="ZF_DKSA_2"/>
    <property type="match status" value="1"/>
</dbReference>
<evidence type="ECO:0000256" key="1">
    <source>
        <dbReference type="ARBA" id="ARBA00022723"/>
    </source>
</evidence>
<evidence type="ECO:0000256" key="2">
    <source>
        <dbReference type="ARBA" id="ARBA00022771"/>
    </source>
</evidence>
<evidence type="ECO:0000313" key="6">
    <source>
        <dbReference type="EMBL" id="QSQ28522.1"/>
    </source>
</evidence>
<protein>
    <submittedName>
        <fullName evidence="6">TraR/DksA C4-type zinc finger protein</fullName>
    </submittedName>
</protein>
<dbReference type="Pfam" id="PF01258">
    <property type="entry name" value="zf-dskA_traR"/>
    <property type="match status" value="1"/>
</dbReference>
<keyword evidence="2" id="KW-0863">Zinc-finger</keyword>
<keyword evidence="7" id="KW-1185">Reference proteome</keyword>
<dbReference type="EMBL" id="CP071090">
    <property type="protein sequence ID" value="QSQ28522.1"/>
    <property type="molecule type" value="Genomic_DNA"/>
</dbReference>
<evidence type="ECO:0000256" key="4">
    <source>
        <dbReference type="PROSITE-ProRule" id="PRU00510"/>
    </source>
</evidence>
<evidence type="ECO:0000259" key="5">
    <source>
        <dbReference type="Pfam" id="PF01258"/>
    </source>
</evidence>
<name>A0ABX7PDN0_9BACT</name>